<protein>
    <recommendedName>
        <fullName evidence="1">ATP-dependent DNA helicase</fullName>
        <ecNumber evidence="1">5.6.2.3</ecNumber>
    </recommendedName>
</protein>
<keyword evidence="5" id="KW-1185">Reference proteome</keyword>
<evidence type="ECO:0000313" key="4">
    <source>
        <dbReference type="EMBL" id="KAJ7020946.1"/>
    </source>
</evidence>
<reference evidence="4" key="1">
    <citation type="submission" date="2023-03" db="EMBL/GenBank/DDBJ databases">
        <title>Massive genome expansion in bonnet fungi (Mycena s.s.) driven by repeated elements and novel gene families across ecological guilds.</title>
        <authorList>
            <consortium name="Lawrence Berkeley National Laboratory"/>
            <person name="Harder C.B."/>
            <person name="Miyauchi S."/>
            <person name="Viragh M."/>
            <person name="Kuo A."/>
            <person name="Thoen E."/>
            <person name="Andreopoulos B."/>
            <person name="Lu D."/>
            <person name="Skrede I."/>
            <person name="Drula E."/>
            <person name="Henrissat B."/>
            <person name="Morin E."/>
            <person name="Kohler A."/>
            <person name="Barry K."/>
            <person name="LaButti K."/>
            <person name="Morin E."/>
            <person name="Salamov A."/>
            <person name="Lipzen A."/>
            <person name="Mereny Z."/>
            <person name="Hegedus B."/>
            <person name="Baldrian P."/>
            <person name="Stursova M."/>
            <person name="Weitz H."/>
            <person name="Taylor A."/>
            <person name="Grigoriev I.V."/>
            <person name="Nagy L.G."/>
            <person name="Martin F."/>
            <person name="Kauserud H."/>
        </authorList>
    </citation>
    <scope>NUCLEOTIDE SEQUENCE</scope>
    <source>
        <strain evidence="4">CBHHK200</strain>
    </source>
</reference>
<evidence type="ECO:0000256" key="2">
    <source>
        <dbReference type="SAM" id="Phobius"/>
    </source>
</evidence>
<dbReference type="Gene3D" id="3.40.50.300">
    <property type="entry name" value="P-loop containing nucleotide triphosphate hydrolases"/>
    <property type="match status" value="1"/>
</dbReference>
<proteinExistence type="inferred from homology"/>
<dbReference type="PANTHER" id="PTHR10492">
    <property type="match status" value="1"/>
</dbReference>
<dbReference type="GO" id="GO:0006281">
    <property type="term" value="P:DNA repair"/>
    <property type="evidence" value="ECO:0007669"/>
    <property type="project" value="UniProtKB-KW"/>
</dbReference>
<keyword evidence="2" id="KW-1133">Transmembrane helix</keyword>
<dbReference type="SUPFAM" id="SSF52540">
    <property type="entry name" value="P-loop containing nucleoside triphosphate hydrolases"/>
    <property type="match status" value="1"/>
</dbReference>
<keyword evidence="1" id="KW-0227">DNA damage</keyword>
<comment type="caution">
    <text evidence="4">The sequence shown here is derived from an EMBL/GenBank/DDBJ whole genome shotgun (WGS) entry which is preliminary data.</text>
</comment>
<name>A0AAD6WRI5_9AGAR</name>
<dbReference type="GO" id="GO:0016787">
    <property type="term" value="F:hydrolase activity"/>
    <property type="evidence" value="ECO:0007669"/>
    <property type="project" value="UniProtKB-KW"/>
</dbReference>
<dbReference type="EMBL" id="JARJCM010000246">
    <property type="protein sequence ID" value="KAJ7020946.1"/>
    <property type="molecule type" value="Genomic_DNA"/>
</dbReference>
<dbReference type="EC" id="5.6.2.3" evidence="1"/>
<comment type="cofactor">
    <cofactor evidence="1">
        <name>Mg(2+)</name>
        <dbReference type="ChEBI" id="CHEBI:18420"/>
    </cofactor>
</comment>
<accession>A0AAD6WRI5</accession>
<comment type="similarity">
    <text evidence="1">Belongs to the helicase family.</text>
</comment>
<dbReference type="InterPro" id="IPR027417">
    <property type="entry name" value="P-loop_NTPase"/>
</dbReference>
<dbReference type="GO" id="GO:0000723">
    <property type="term" value="P:telomere maintenance"/>
    <property type="evidence" value="ECO:0007669"/>
    <property type="project" value="InterPro"/>
</dbReference>
<keyword evidence="2" id="KW-0812">Transmembrane</keyword>
<dbReference type="Pfam" id="PF05970">
    <property type="entry name" value="PIF1"/>
    <property type="match status" value="1"/>
</dbReference>
<comment type="catalytic activity">
    <reaction evidence="1">
        <text>ATP + H2O = ADP + phosphate + H(+)</text>
        <dbReference type="Rhea" id="RHEA:13065"/>
        <dbReference type="ChEBI" id="CHEBI:15377"/>
        <dbReference type="ChEBI" id="CHEBI:15378"/>
        <dbReference type="ChEBI" id="CHEBI:30616"/>
        <dbReference type="ChEBI" id="CHEBI:43474"/>
        <dbReference type="ChEBI" id="CHEBI:456216"/>
        <dbReference type="EC" id="5.6.2.3"/>
    </reaction>
</comment>
<dbReference type="GO" id="GO:0043139">
    <property type="term" value="F:5'-3' DNA helicase activity"/>
    <property type="evidence" value="ECO:0007669"/>
    <property type="project" value="UniProtKB-EC"/>
</dbReference>
<keyword evidence="2" id="KW-0472">Membrane</keyword>
<keyword evidence="1" id="KW-0378">Hydrolase</keyword>
<dbReference type="PANTHER" id="PTHR10492:SF57">
    <property type="entry name" value="ATP-DEPENDENT DNA HELICASE"/>
    <property type="match status" value="1"/>
</dbReference>
<evidence type="ECO:0000313" key="5">
    <source>
        <dbReference type="Proteomes" id="UP001218188"/>
    </source>
</evidence>
<keyword evidence="1" id="KW-0233">DNA recombination</keyword>
<dbReference type="Proteomes" id="UP001218188">
    <property type="component" value="Unassembled WGS sequence"/>
</dbReference>
<dbReference type="AlphaFoldDB" id="A0AAD6WRI5"/>
<evidence type="ECO:0000259" key="3">
    <source>
        <dbReference type="Pfam" id="PF05970"/>
    </source>
</evidence>
<dbReference type="GO" id="GO:0005524">
    <property type="term" value="F:ATP binding"/>
    <property type="evidence" value="ECO:0007669"/>
    <property type="project" value="UniProtKB-KW"/>
</dbReference>
<keyword evidence="1 4" id="KW-0347">Helicase</keyword>
<evidence type="ECO:0000256" key="1">
    <source>
        <dbReference type="RuleBase" id="RU363044"/>
    </source>
</evidence>
<dbReference type="GO" id="GO:0006310">
    <property type="term" value="P:DNA recombination"/>
    <property type="evidence" value="ECO:0007669"/>
    <property type="project" value="UniProtKB-KW"/>
</dbReference>
<keyword evidence="1" id="KW-0547">Nucleotide-binding</keyword>
<dbReference type="InterPro" id="IPR010285">
    <property type="entry name" value="DNA_helicase_pif1-like_DEAD"/>
</dbReference>
<feature type="transmembrane region" description="Helical" evidence="2">
    <location>
        <begin position="161"/>
        <end position="184"/>
    </location>
</feature>
<feature type="domain" description="DNA helicase Pif1-like DEAD-box helicase" evidence="3">
    <location>
        <begin position="119"/>
        <end position="209"/>
    </location>
</feature>
<sequence length="225" mass="25279">MQTGHQLRQLFATILKENWPLSDPVALWNRFKANICDDVRHKLINKGFPDPSEDQIYDYGRYLLDSILNGSAKSLADFPPMPQPVENWAQFEENRLIAEQLAYDREEQRRLAEPRIQGLNAEQRTAFNAIMDSVLHNDPKLFFLNGPGGTGKTHVYNTLCYALRAEGIIVLCVASSGIAALLLLGGRTSHSTFKIPIALWEGKLCSIKGYHACRAAQEGRPHYLG</sequence>
<organism evidence="4 5">
    <name type="scientific">Mycena alexandri</name>
    <dbReference type="NCBI Taxonomy" id="1745969"/>
    <lineage>
        <taxon>Eukaryota</taxon>
        <taxon>Fungi</taxon>
        <taxon>Dikarya</taxon>
        <taxon>Basidiomycota</taxon>
        <taxon>Agaricomycotina</taxon>
        <taxon>Agaricomycetes</taxon>
        <taxon>Agaricomycetidae</taxon>
        <taxon>Agaricales</taxon>
        <taxon>Marasmiineae</taxon>
        <taxon>Mycenaceae</taxon>
        <taxon>Mycena</taxon>
    </lineage>
</organism>
<keyword evidence="1" id="KW-0234">DNA repair</keyword>
<gene>
    <name evidence="4" type="ORF">C8F04DRAFT_973423</name>
</gene>
<keyword evidence="1" id="KW-0067">ATP-binding</keyword>